<keyword evidence="2" id="KW-1185">Reference proteome</keyword>
<accession>A0AAW1W4M4</accession>
<sequence>MTVQKSKPSNKNIRMAVESKFMQVPVTYGLFSSECSIEKPSYTVEVLFRPSVSLKTDVGHETPISPSNKKGFYDNLCHTSTSAPPLSTPVVGNKIKPVLPLIILTSDTKTLEAFERFQKKLAEVEDGIITLSMNNDKKLKNQVVPANVHFILVKVKLLARGFPVLNSVST</sequence>
<evidence type="ECO:0000313" key="2">
    <source>
        <dbReference type="Proteomes" id="UP001457282"/>
    </source>
</evidence>
<dbReference type="Proteomes" id="UP001457282">
    <property type="component" value="Unassembled WGS sequence"/>
</dbReference>
<dbReference type="EMBL" id="JBEDUW010000006">
    <property type="protein sequence ID" value="KAK9919846.1"/>
    <property type="molecule type" value="Genomic_DNA"/>
</dbReference>
<dbReference type="SUPFAM" id="SSF48484">
    <property type="entry name" value="Lipoxigenase"/>
    <property type="match status" value="1"/>
</dbReference>
<organism evidence="1 2">
    <name type="scientific">Rubus argutus</name>
    <name type="common">Southern blackberry</name>
    <dbReference type="NCBI Taxonomy" id="59490"/>
    <lineage>
        <taxon>Eukaryota</taxon>
        <taxon>Viridiplantae</taxon>
        <taxon>Streptophyta</taxon>
        <taxon>Embryophyta</taxon>
        <taxon>Tracheophyta</taxon>
        <taxon>Spermatophyta</taxon>
        <taxon>Magnoliopsida</taxon>
        <taxon>eudicotyledons</taxon>
        <taxon>Gunneridae</taxon>
        <taxon>Pentapetalae</taxon>
        <taxon>rosids</taxon>
        <taxon>fabids</taxon>
        <taxon>Rosales</taxon>
        <taxon>Rosaceae</taxon>
        <taxon>Rosoideae</taxon>
        <taxon>Rosoideae incertae sedis</taxon>
        <taxon>Rubus</taxon>
    </lineage>
</organism>
<dbReference type="AlphaFoldDB" id="A0AAW1W4M4"/>
<dbReference type="InterPro" id="IPR036226">
    <property type="entry name" value="LipOase_C_sf"/>
</dbReference>
<reference evidence="1 2" key="1">
    <citation type="journal article" date="2023" name="G3 (Bethesda)">
        <title>A chromosome-length genome assembly and annotation of blackberry (Rubus argutus, cv. 'Hillquist').</title>
        <authorList>
            <person name="Bruna T."/>
            <person name="Aryal R."/>
            <person name="Dudchenko O."/>
            <person name="Sargent D.J."/>
            <person name="Mead D."/>
            <person name="Buti M."/>
            <person name="Cavallini A."/>
            <person name="Hytonen T."/>
            <person name="Andres J."/>
            <person name="Pham M."/>
            <person name="Weisz D."/>
            <person name="Mascagni F."/>
            <person name="Usai G."/>
            <person name="Natali L."/>
            <person name="Bassil N."/>
            <person name="Fernandez G.E."/>
            <person name="Lomsadze A."/>
            <person name="Armour M."/>
            <person name="Olukolu B."/>
            <person name="Poorten T."/>
            <person name="Britton C."/>
            <person name="Davik J."/>
            <person name="Ashrafi H."/>
            <person name="Aiden E.L."/>
            <person name="Borodovsky M."/>
            <person name="Worthington M."/>
        </authorList>
    </citation>
    <scope>NUCLEOTIDE SEQUENCE [LARGE SCALE GENOMIC DNA]</scope>
    <source>
        <strain evidence="1">PI 553951</strain>
    </source>
</reference>
<gene>
    <name evidence="1" type="ORF">M0R45_028421</name>
</gene>
<evidence type="ECO:0000313" key="1">
    <source>
        <dbReference type="EMBL" id="KAK9919846.1"/>
    </source>
</evidence>
<comment type="caution">
    <text evidence="1">The sequence shown here is derived from an EMBL/GenBank/DDBJ whole genome shotgun (WGS) entry which is preliminary data.</text>
</comment>
<protein>
    <submittedName>
        <fullName evidence="1">Uncharacterized protein</fullName>
    </submittedName>
</protein>
<name>A0AAW1W4M4_RUBAR</name>
<proteinExistence type="predicted"/>